<accession>A0A2G9S5X1</accession>
<dbReference type="Proteomes" id="UP000228934">
    <property type="component" value="Unassembled WGS sequence"/>
</dbReference>
<keyword evidence="3" id="KW-0677">Repeat</keyword>
<dbReference type="PANTHER" id="PTHR13143:SF6">
    <property type="entry name" value="TETRATRICOPEPTIDE REPEAT PROTEIN 19, MITOCHONDRIAL"/>
    <property type="match status" value="1"/>
</dbReference>
<reference evidence="8" key="1">
    <citation type="journal article" date="2017" name="Nat. Commun.">
        <title>The North American bullfrog draft genome provides insight into hormonal regulation of long noncoding RNA.</title>
        <authorList>
            <person name="Hammond S.A."/>
            <person name="Warren R.L."/>
            <person name="Vandervalk B.P."/>
            <person name="Kucuk E."/>
            <person name="Khan H."/>
            <person name="Gibb E.A."/>
            <person name="Pandoh P."/>
            <person name="Kirk H."/>
            <person name="Zhao Y."/>
            <person name="Jones M."/>
            <person name="Mungall A.J."/>
            <person name="Coope R."/>
            <person name="Pleasance S."/>
            <person name="Moore R.A."/>
            <person name="Holt R.A."/>
            <person name="Round J.M."/>
            <person name="Ohora S."/>
            <person name="Walle B.V."/>
            <person name="Veldhoen N."/>
            <person name="Helbing C.C."/>
            <person name="Birol I."/>
        </authorList>
    </citation>
    <scope>NUCLEOTIDE SEQUENCE [LARGE SCALE GENOMIC DNA]</scope>
</reference>
<evidence type="ECO:0000256" key="1">
    <source>
        <dbReference type="ARBA" id="ARBA00004173"/>
    </source>
</evidence>
<dbReference type="EMBL" id="KV926025">
    <property type="protein sequence ID" value="PIO35589.1"/>
    <property type="molecule type" value="Genomic_DNA"/>
</dbReference>
<dbReference type="SUPFAM" id="SSF48452">
    <property type="entry name" value="TPR-like"/>
    <property type="match status" value="1"/>
</dbReference>
<evidence type="ECO:0000256" key="3">
    <source>
        <dbReference type="ARBA" id="ARBA00022737"/>
    </source>
</evidence>
<dbReference type="InterPro" id="IPR040395">
    <property type="entry name" value="TTC19"/>
</dbReference>
<comment type="similarity">
    <text evidence="2">Belongs to the TTC19 family.</text>
</comment>
<evidence type="ECO:0000256" key="4">
    <source>
        <dbReference type="ARBA" id="ARBA00022803"/>
    </source>
</evidence>
<keyword evidence="5" id="KW-0809">Transit peptide</keyword>
<evidence type="ECO:0000313" key="7">
    <source>
        <dbReference type="EMBL" id="PIO35589.1"/>
    </source>
</evidence>
<dbReference type="GO" id="GO:0034551">
    <property type="term" value="P:mitochondrial respiratory chain complex III assembly"/>
    <property type="evidence" value="ECO:0007669"/>
    <property type="project" value="InterPro"/>
</dbReference>
<dbReference type="PANTHER" id="PTHR13143">
    <property type="entry name" value="TETRATRICOPEPTIDE REPEAT PROTEIN 19"/>
    <property type="match status" value="1"/>
</dbReference>
<evidence type="ECO:0000256" key="5">
    <source>
        <dbReference type="ARBA" id="ARBA00022946"/>
    </source>
</evidence>
<dbReference type="Gene3D" id="1.25.40.10">
    <property type="entry name" value="Tetratricopeptide repeat domain"/>
    <property type="match status" value="1"/>
</dbReference>
<evidence type="ECO:0000313" key="8">
    <source>
        <dbReference type="Proteomes" id="UP000228934"/>
    </source>
</evidence>
<dbReference type="Pfam" id="PF13424">
    <property type="entry name" value="TPR_12"/>
    <property type="match status" value="1"/>
</dbReference>
<keyword evidence="8" id="KW-1185">Reference proteome</keyword>
<sequence length="123" mass="14018">MLERALHICKEEQGDLHPQTITLLNDLATVMEAQGRYDEAYAFVSQALPLAEKADHPDHHILLTNMATILMHQGGIEHLADAERIFREALKKAEEKKDAISVRYIQEGLSKLTMRKEEKSQKI</sequence>
<dbReference type="OrthoDB" id="5986190at2759"/>
<dbReference type="AlphaFoldDB" id="A0A2G9S5X1"/>
<dbReference type="GO" id="GO:0005743">
    <property type="term" value="C:mitochondrial inner membrane"/>
    <property type="evidence" value="ECO:0007669"/>
    <property type="project" value="TreeGrafter"/>
</dbReference>
<keyword evidence="6" id="KW-0496">Mitochondrion</keyword>
<name>A0A2G9S5X1_AQUCT</name>
<evidence type="ECO:0000256" key="2">
    <source>
        <dbReference type="ARBA" id="ARBA00008219"/>
    </source>
</evidence>
<protein>
    <submittedName>
        <fullName evidence="7">Uncharacterized protein</fullName>
    </submittedName>
</protein>
<evidence type="ECO:0000256" key="6">
    <source>
        <dbReference type="ARBA" id="ARBA00023128"/>
    </source>
</evidence>
<keyword evidence="4" id="KW-0802">TPR repeat</keyword>
<organism evidence="7 8">
    <name type="scientific">Aquarana catesbeiana</name>
    <name type="common">American bullfrog</name>
    <name type="synonym">Rana catesbeiana</name>
    <dbReference type="NCBI Taxonomy" id="8400"/>
    <lineage>
        <taxon>Eukaryota</taxon>
        <taxon>Metazoa</taxon>
        <taxon>Chordata</taxon>
        <taxon>Craniata</taxon>
        <taxon>Vertebrata</taxon>
        <taxon>Euteleostomi</taxon>
        <taxon>Amphibia</taxon>
        <taxon>Batrachia</taxon>
        <taxon>Anura</taxon>
        <taxon>Neobatrachia</taxon>
        <taxon>Ranoidea</taxon>
        <taxon>Ranidae</taxon>
        <taxon>Aquarana</taxon>
    </lineage>
</organism>
<dbReference type="InterPro" id="IPR011990">
    <property type="entry name" value="TPR-like_helical_dom_sf"/>
</dbReference>
<proteinExistence type="inferred from homology"/>
<gene>
    <name evidence="7" type="ORF">AB205_0151390</name>
</gene>
<comment type="subcellular location">
    <subcellularLocation>
        <location evidence="1">Mitochondrion</location>
    </subcellularLocation>
</comment>